<dbReference type="RefSeq" id="YP_009042669.1">
    <property type="nucleotide sequence ID" value="NC_024356.1"/>
</dbReference>
<accession>A0A060ANI2</accession>
<reference evidence="1 2" key="1">
    <citation type="journal article" date="2014" name="J. Gen. Virol.">
        <title>Characterization and complete genome sequence analysis of novel bacteriophage IME-EFm1 infecting Enterococcus faecium.</title>
        <authorList>
            <person name="Wang Y."/>
            <person name="Wang W."/>
            <person name="Lv Y."/>
            <person name="Zheng W."/>
            <person name="Mi Z."/>
            <person name="Pei G."/>
            <person name="An X."/>
            <person name="Xu X."/>
            <person name="Han C."/>
            <person name="Liu J."/>
            <person name="Zhou C."/>
            <person name="Tong Y."/>
        </authorList>
    </citation>
    <scope>NUCLEOTIDE SEQUENCE [LARGE SCALE GENOMIC DNA]</scope>
</reference>
<sequence>MIEIYETLDNMNEEGKYYNVYIVPESLPVSSPFTRLKPASSLINPRFDWLKGEWVSDEVSVLNKRITDLEKRINELEELSK</sequence>
<protein>
    <submittedName>
        <fullName evidence="1">Uncharacterized protein</fullName>
    </submittedName>
</protein>
<keyword evidence="2" id="KW-1185">Reference proteome</keyword>
<dbReference type="EMBL" id="KJ010489">
    <property type="protein sequence ID" value="AIA65088.1"/>
    <property type="molecule type" value="Genomic_DNA"/>
</dbReference>
<proteinExistence type="predicted"/>
<dbReference type="GeneID" id="19686057"/>
<organism evidence="1 2">
    <name type="scientific">Enterococcus phage IME-EFm1</name>
    <dbReference type="NCBI Taxonomy" id="1445858"/>
    <lineage>
        <taxon>Viruses</taxon>
        <taxon>Duplodnaviria</taxon>
        <taxon>Heunggongvirae</taxon>
        <taxon>Uroviricota</taxon>
        <taxon>Caudoviricetes</taxon>
        <taxon>Efemunavirus</taxon>
        <taxon>Efemunavirus Efm1</taxon>
    </lineage>
</organism>
<dbReference type="Proteomes" id="UP000026980">
    <property type="component" value="Segment"/>
</dbReference>
<evidence type="ECO:0000313" key="1">
    <source>
        <dbReference type="EMBL" id="AIA65088.1"/>
    </source>
</evidence>
<dbReference type="KEGG" id="vg:19686057"/>
<name>A0A060ANI2_9CAUD</name>
<gene>
    <name evidence="1" type="ORF">IME_021</name>
</gene>
<evidence type="ECO:0000313" key="2">
    <source>
        <dbReference type="Proteomes" id="UP000026980"/>
    </source>
</evidence>